<evidence type="ECO:0000256" key="1">
    <source>
        <dbReference type="ARBA" id="ARBA00006962"/>
    </source>
</evidence>
<feature type="domain" description="Erythromycin biosynthesis protein CIII-like C-terminal" evidence="4">
    <location>
        <begin position="230"/>
        <end position="369"/>
    </location>
</feature>
<evidence type="ECO:0000256" key="3">
    <source>
        <dbReference type="ARBA" id="ARBA00022679"/>
    </source>
</evidence>
<evidence type="ECO:0000256" key="2">
    <source>
        <dbReference type="ARBA" id="ARBA00022676"/>
    </source>
</evidence>
<dbReference type="SUPFAM" id="SSF53756">
    <property type="entry name" value="UDP-Glycosyltransferase/glycogen phosphorylase"/>
    <property type="match status" value="1"/>
</dbReference>
<dbReference type="Gene3D" id="3.40.50.2000">
    <property type="entry name" value="Glycogen Phosphorylase B"/>
    <property type="match status" value="2"/>
</dbReference>
<feature type="domain" description="Erythromycin biosynthesis protein CIII-like N-terminal" evidence="5">
    <location>
        <begin position="23"/>
        <end position="202"/>
    </location>
</feature>
<dbReference type="RefSeq" id="WP_012921482.1">
    <property type="nucleotide sequence ID" value="NC_013729.1"/>
</dbReference>
<dbReference type="OrthoDB" id="6620093at2"/>
<dbReference type="InterPro" id="IPR002213">
    <property type="entry name" value="UDP_glucos_trans"/>
</dbReference>
<dbReference type="CAZy" id="GT1">
    <property type="family name" value="Glycosyltransferase Family 1"/>
</dbReference>
<keyword evidence="2" id="KW-0328">Glycosyltransferase</keyword>
<dbReference type="KEGG" id="kfl:Kfla_3873"/>
<dbReference type="InterPro" id="IPR048284">
    <property type="entry name" value="EryCIII-like_N"/>
</dbReference>
<dbReference type="AlphaFoldDB" id="D2PQ02"/>
<dbReference type="GO" id="GO:0008194">
    <property type="term" value="F:UDP-glycosyltransferase activity"/>
    <property type="evidence" value="ECO:0007669"/>
    <property type="project" value="InterPro"/>
</dbReference>
<keyword evidence="3 6" id="KW-0808">Transferase</keyword>
<dbReference type="PANTHER" id="PTHR48050">
    <property type="entry name" value="STEROL 3-BETA-GLUCOSYLTRANSFERASE"/>
    <property type="match status" value="1"/>
</dbReference>
<evidence type="ECO:0000313" key="7">
    <source>
        <dbReference type="Proteomes" id="UP000007967"/>
    </source>
</evidence>
<dbReference type="eggNOG" id="COG1819">
    <property type="taxonomic scope" value="Bacteria"/>
</dbReference>
<evidence type="ECO:0000313" key="6">
    <source>
        <dbReference type="EMBL" id="ADB32926.1"/>
    </source>
</evidence>
<dbReference type="PANTHER" id="PTHR48050:SF13">
    <property type="entry name" value="STEROL 3-BETA-GLUCOSYLTRANSFERASE UGT80A2"/>
    <property type="match status" value="1"/>
</dbReference>
<dbReference type="Proteomes" id="UP000007967">
    <property type="component" value="Chromosome"/>
</dbReference>
<dbReference type="EMBL" id="CP001736">
    <property type="protein sequence ID" value="ADB32926.1"/>
    <property type="molecule type" value="Genomic_DNA"/>
</dbReference>
<dbReference type="GO" id="GO:0017000">
    <property type="term" value="P:antibiotic biosynthetic process"/>
    <property type="evidence" value="ECO:0007669"/>
    <property type="project" value="UniProtKB-ARBA"/>
</dbReference>
<dbReference type="FunFam" id="3.40.50.2000:FF:000072">
    <property type="entry name" value="Glycosyl transferase"/>
    <property type="match status" value="1"/>
</dbReference>
<name>D2PQ02_KRIFD</name>
<dbReference type="GO" id="GO:0016758">
    <property type="term" value="F:hexosyltransferase activity"/>
    <property type="evidence" value="ECO:0007669"/>
    <property type="project" value="UniProtKB-ARBA"/>
</dbReference>
<dbReference type="Pfam" id="PF06722">
    <property type="entry name" value="EryCIII-like_C"/>
    <property type="match status" value="1"/>
</dbReference>
<reference evidence="6 7" key="2">
    <citation type="journal article" date="2010" name="Stand. Genomic Sci.">
        <title>Complete genome sequence of Kribbella flavida type strain (IFO 14399).</title>
        <authorList>
            <person name="Pukall R."/>
            <person name="Lapidus A."/>
            <person name="Glavina Del Rio T."/>
            <person name="Copeland A."/>
            <person name="Tice H."/>
            <person name="Cheng J.-F."/>
            <person name="Lucas S."/>
            <person name="Chen F."/>
            <person name="Nolan M."/>
            <person name="LaButti K."/>
            <person name="Pati A."/>
            <person name="Ivanova N."/>
            <person name="Mavrommatis K."/>
            <person name="Mikhailova N."/>
            <person name="Pitluck S."/>
            <person name="Bruce D."/>
            <person name="Goodwin L."/>
            <person name="Land M."/>
            <person name="Hauser L."/>
            <person name="Chang Y.-J."/>
            <person name="Jeffries C.D."/>
            <person name="Chen A."/>
            <person name="Palaniappan K."/>
            <person name="Chain P."/>
            <person name="Rohde M."/>
            <person name="Goeker M."/>
            <person name="Bristow J."/>
            <person name="Eisen J.A."/>
            <person name="Markowitz V."/>
            <person name="Hugenholtz P."/>
            <person name="Kyrpides N.C."/>
            <person name="Klenk H.-P."/>
            <person name="Brettin T."/>
        </authorList>
    </citation>
    <scope>NUCLEOTIDE SEQUENCE [LARGE SCALE GENOMIC DNA]</scope>
    <source>
        <strain evidence="7">DSM 17836 / JCM 10339 / NBRC 14399</strain>
    </source>
</reference>
<reference evidence="7" key="1">
    <citation type="submission" date="2009-09" db="EMBL/GenBank/DDBJ databases">
        <title>The complete genome of Kribbella flavida DSM 17836.</title>
        <authorList>
            <consortium name="US DOE Joint Genome Institute (JGI-PGF)"/>
            <person name="Lucas S."/>
            <person name="Copeland A."/>
            <person name="Lapidus A."/>
            <person name="Glavina del Rio T."/>
            <person name="Dalin E."/>
            <person name="Tice H."/>
            <person name="Bruce D."/>
            <person name="Goodwin L."/>
            <person name="Pitluck S."/>
            <person name="Kyrpides N."/>
            <person name="Mavromatis K."/>
            <person name="Ivanova N."/>
            <person name="Saunders E."/>
            <person name="Brettin T."/>
            <person name="Detter J.C."/>
            <person name="Han C."/>
            <person name="Larimer F."/>
            <person name="Land M."/>
            <person name="Hauser L."/>
            <person name="Markowitz V."/>
            <person name="Cheng J.-F."/>
            <person name="Hugenholtz P."/>
            <person name="Woyke T."/>
            <person name="Wu D."/>
            <person name="Pukall R."/>
            <person name="Klenk H.-P."/>
            <person name="Eisen J.A."/>
        </authorList>
    </citation>
    <scope>NUCLEOTIDE SEQUENCE [LARGE SCALE GENOMIC DNA]</scope>
    <source>
        <strain evidence="7">DSM 17836 / JCM 10339 / NBRC 14399</strain>
    </source>
</reference>
<dbReference type="Pfam" id="PF21036">
    <property type="entry name" value="EryCIII-like_N"/>
    <property type="match status" value="1"/>
</dbReference>
<gene>
    <name evidence="6" type="ordered locus">Kfla_3873</name>
</gene>
<protein>
    <submittedName>
        <fullName evidence="6">Glycosyltransferase, MGT family</fullName>
    </submittedName>
</protein>
<comment type="similarity">
    <text evidence="1">Belongs to the glycosyltransferase 28 family.</text>
</comment>
<dbReference type="InterPro" id="IPR010610">
    <property type="entry name" value="EryCIII-like_C"/>
</dbReference>
<evidence type="ECO:0000259" key="5">
    <source>
        <dbReference type="Pfam" id="PF21036"/>
    </source>
</evidence>
<proteinExistence type="inferred from homology"/>
<keyword evidence="7" id="KW-1185">Reference proteome</keyword>
<dbReference type="InterPro" id="IPR050426">
    <property type="entry name" value="Glycosyltransferase_28"/>
</dbReference>
<dbReference type="CDD" id="cd03784">
    <property type="entry name" value="GT1_Gtf-like"/>
    <property type="match status" value="1"/>
</dbReference>
<accession>D2PQ02</accession>
<dbReference type="STRING" id="479435.Kfla_3873"/>
<evidence type="ECO:0000259" key="4">
    <source>
        <dbReference type="Pfam" id="PF06722"/>
    </source>
</evidence>
<sequence length="377" mass="39665">MRVLFTFIGGSGHFRPLVAVARAVEAAGHTVAVAGSGKVTPVVEAAGFVAFPTSGPRVADAPPAAPEPLVAVDPAAEERHFAAAFGRSGARRHAAALLELAGEWRPDVIVRDEADFGSAIAAERLGIPCATVLVLAAGSLVRKELLAEPLGQLRAEYGLPPDPGLAMLDRELVLSPFPPSFRSPDFPLPQTAFSYRTADVVPIAAVRETPTVYFTLGTVFRPDTDDLFSRVLAGLREVPAKVVVTVGERNDPAALGPQPGHVRVERFVPQEELLPYCDLVVSHGGSGSLLGALAHGLPSVLLPLGADQPHNAQRCLELGLGRVLDAVTVGPDEVAATVTEVLADQDHRRAAQRIQTEINGLPDVTRTVALLEASGRR</sequence>
<dbReference type="HOGENOM" id="CLU_000537_7_0_11"/>
<organism evidence="6 7">
    <name type="scientific">Kribbella flavida (strain DSM 17836 / JCM 10339 / NBRC 14399)</name>
    <dbReference type="NCBI Taxonomy" id="479435"/>
    <lineage>
        <taxon>Bacteria</taxon>
        <taxon>Bacillati</taxon>
        <taxon>Actinomycetota</taxon>
        <taxon>Actinomycetes</taxon>
        <taxon>Propionibacteriales</taxon>
        <taxon>Kribbellaceae</taxon>
        <taxon>Kribbella</taxon>
    </lineage>
</organism>